<evidence type="ECO:0000313" key="2">
    <source>
        <dbReference type="Proteomes" id="UP000289808"/>
    </source>
</evidence>
<sequence length="96" mass="10773">MRQDGYDILQKAVKEIIQNENSFAILQIPGDTLQAPLTPKNGFLGIGCQTATMASLPQQMILAIQFYERVKKEADENGLSTDFKALKKMIKEQLED</sequence>
<dbReference type="RefSeq" id="WP_128733936.1">
    <property type="nucleotide sequence ID" value="NZ_JABERN010000075.1"/>
</dbReference>
<proteinExistence type="predicted"/>
<dbReference type="EMBL" id="SCLX01000007">
    <property type="protein sequence ID" value="RXF59474.1"/>
    <property type="molecule type" value="Genomic_DNA"/>
</dbReference>
<reference evidence="1 2" key="1">
    <citation type="submission" date="2019-01" db="EMBL/GenBank/DDBJ databases">
        <title>The genome sequence of Lactobacillus crispatus L49.</title>
        <authorList>
            <person name="Zhong J."/>
            <person name="Zhang J."/>
        </authorList>
    </citation>
    <scope>NUCLEOTIDE SEQUENCE [LARGE SCALE GENOMIC DNA]</scope>
    <source>
        <strain evidence="1 2">L49</strain>
    </source>
</reference>
<name>A0A4Q0LW98_9LACO</name>
<accession>A0A4Q0LW98</accession>
<dbReference type="Proteomes" id="UP000289808">
    <property type="component" value="Unassembled WGS sequence"/>
</dbReference>
<comment type="caution">
    <text evidence="1">The sequence shown here is derived from an EMBL/GenBank/DDBJ whole genome shotgun (WGS) entry which is preliminary data.</text>
</comment>
<dbReference type="AlphaFoldDB" id="A0A4Q0LW98"/>
<organism evidence="1 2">
    <name type="scientific">Lactobacillus crispatus</name>
    <dbReference type="NCBI Taxonomy" id="47770"/>
    <lineage>
        <taxon>Bacteria</taxon>
        <taxon>Bacillati</taxon>
        <taxon>Bacillota</taxon>
        <taxon>Bacilli</taxon>
        <taxon>Lactobacillales</taxon>
        <taxon>Lactobacillaceae</taxon>
        <taxon>Lactobacillus</taxon>
    </lineage>
</organism>
<evidence type="ECO:0000313" key="1">
    <source>
        <dbReference type="EMBL" id="RXF59474.1"/>
    </source>
</evidence>
<protein>
    <submittedName>
        <fullName evidence="1">Uncharacterized protein</fullName>
    </submittedName>
</protein>
<gene>
    <name evidence="1" type="ORF">ERD32_01880</name>
</gene>